<proteinExistence type="predicted"/>
<dbReference type="Gene3D" id="3.40.50.1820">
    <property type="entry name" value="alpha/beta hydrolase"/>
    <property type="match status" value="1"/>
</dbReference>
<gene>
    <name evidence="2" type="ORF">SCAR479_00113</name>
</gene>
<organism evidence="2 3">
    <name type="scientific">Seiridium cardinale</name>
    <dbReference type="NCBI Taxonomy" id="138064"/>
    <lineage>
        <taxon>Eukaryota</taxon>
        <taxon>Fungi</taxon>
        <taxon>Dikarya</taxon>
        <taxon>Ascomycota</taxon>
        <taxon>Pezizomycotina</taxon>
        <taxon>Sordariomycetes</taxon>
        <taxon>Xylariomycetidae</taxon>
        <taxon>Amphisphaeriales</taxon>
        <taxon>Sporocadaceae</taxon>
        <taxon>Seiridium</taxon>
    </lineage>
</organism>
<dbReference type="EMBL" id="JARVKM010000001">
    <property type="protein sequence ID" value="KAK9783554.1"/>
    <property type="molecule type" value="Genomic_DNA"/>
</dbReference>
<evidence type="ECO:0000313" key="3">
    <source>
        <dbReference type="Proteomes" id="UP001465668"/>
    </source>
</evidence>
<dbReference type="SUPFAM" id="SSF53474">
    <property type="entry name" value="alpha/beta-Hydrolases"/>
    <property type="match status" value="1"/>
</dbReference>
<reference evidence="2 3" key="1">
    <citation type="submission" date="2024-02" db="EMBL/GenBank/DDBJ databases">
        <title>First draft genome assembly of two strains of Seiridium cardinale.</title>
        <authorList>
            <person name="Emiliani G."/>
            <person name="Scali E."/>
        </authorList>
    </citation>
    <scope>NUCLEOTIDE SEQUENCE [LARGE SCALE GENOMIC DNA]</scope>
    <source>
        <strain evidence="2 3">BM-138-000479</strain>
    </source>
</reference>
<evidence type="ECO:0000313" key="2">
    <source>
        <dbReference type="EMBL" id="KAK9783554.1"/>
    </source>
</evidence>
<comment type="caution">
    <text evidence="2">The sequence shown here is derived from an EMBL/GenBank/DDBJ whole genome shotgun (WGS) entry which is preliminary data.</text>
</comment>
<sequence length="95" mass="10632">MNEQVFAILEWFTEKGLSQGIVPDNLAVIGDSAGGHIMFGVNILAQKHQPQINITYIVFLNPAVKTDALGALTETKYLYFDNLVLTMPTKRKYMD</sequence>
<name>A0ABR2Y8L2_9PEZI</name>
<dbReference type="Proteomes" id="UP001465668">
    <property type="component" value="Unassembled WGS sequence"/>
</dbReference>
<keyword evidence="3" id="KW-1185">Reference proteome</keyword>
<dbReference type="InterPro" id="IPR029058">
    <property type="entry name" value="AB_hydrolase_fold"/>
</dbReference>
<feature type="domain" description="Alpha/beta hydrolase fold-3" evidence="1">
    <location>
        <begin position="3"/>
        <end position="87"/>
    </location>
</feature>
<protein>
    <submittedName>
        <fullName evidence="2">Lipase protein</fullName>
    </submittedName>
</protein>
<evidence type="ECO:0000259" key="1">
    <source>
        <dbReference type="Pfam" id="PF07859"/>
    </source>
</evidence>
<dbReference type="Pfam" id="PF07859">
    <property type="entry name" value="Abhydrolase_3"/>
    <property type="match status" value="1"/>
</dbReference>
<accession>A0ABR2Y8L2</accession>
<dbReference type="InterPro" id="IPR013094">
    <property type="entry name" value="AB_hydrolase_3"/>
</dbReference>